<sequence length="323" mass="36537">MKYVIALMLLSVLEVIYFKLADKFNIIDKPNQRSSHTTITLRGGGVIFYFAALFYFVLSGFQYPWFFLGLTLMTVVSFLDDVFTLSNKIRLLIHFGSVLLMANQLDIFAMPWYYLLITFVVVVGVINAYNFMDGINGITACYSLAVGGLLMLVNREVNFVAQDLLAYTMLGVLVFTFFNFRTKAKCFAGDVGSVAIAYILLFVLGALIIKTGNLIYFLFLAVYGVDAVWTIIRRLYLRENIFEAHRSHLYQFLGNEAKVNKLMISFLYGAVQFVIGWAVIQVAEKDLNTQFLFAAVLLIGLSSVYLIVKQYIIKKYVSTSATN</sequence>
<dbReference type="Proteomes" id="UP001597545">
    <property type="component" value="Unassembled WGS sequence"/>
</dbReference>
<protein>
    <submittedName>
        <fullName evidence="8">Glycosyltransferase family 4 protein</fullName>
    </submittedName>
</protein>
<evidence type="ECO:0000256" key="4">
    <source>
        <dbReference type="ARBA" id="ARBA00022692"/>
    </source>
</evidence>
<reference evidence="9" key="1">
    <citation type="journal article" date="2019" name="Int. J. Syst. Evol. Microbiol.">
        <title>The Global Catalogue of Microorganisms (GCM) 10K type strain sequencing project: providing services to taxonomists for standard genome sequencing and annotation.</title>
        <authorList>
            <consortium name="The Broad Institute Genomics Platform"/>
            <consortium name="The Broad Institute Genome Sequencing Center for Infectious Disease"/>
            <person name="Wu L."/>
            <person name="Ma J."/>
        </authorList>
    </citation>
    <scope>NUCLEOTIDE SEQUENCE [LARGE SCALE GENOMIC DNA]</scope>
    <source>
        <strain evidence="9">KCTC 42662</strain>
    </source>
</reference>
<name>A0ABW5KNH5_9SPHI</name>
<feature type="transmembrane region" description="Helical" evidence="7">
    <location>
        <begin position="289"/>
        <end position="308"/>
    </location>
</feature>
<keyword evidence="5 7" id="KW-1133">Transmembrane helix</keyword>
<gene>
    <name evidence="8" type="ORF">ACFSR5_17385</name>
</gene>
<evidence type="ECO:0000256" key="3">
    <source>
        <dbReference type="ARBA" id="ARBA00022679"/>
    </source>
</evidence>
<evidence type="ECO:0000313" key="8">
    <source>
        <dbReference type="EMBL" id="MFD2549425.1"/>
    </source>
</evidence>
<accession>A0ABW5KNH5</accession>
<evidence type="ECO:0000256" key="7">
    <source>
        <dbReference type="SAM" id="Phobius"/>
    </source>
</evidence>
<feature type="transmembrane region" description="Helical" evidence="7">
    <location>
        <begin position="39"/>
        <end position="57"/>
    </location>
</feature>
<keyword evidence="4 7" id="KW-0812">Transmembrane</keyword>
<dbReference type="EMBL" id="JBHULR010000015">
    <property type="protein sequence ID" value="MFD2549425.1"/>
    <property type="molecule type" value="Genomic_DNA"/>
</dbReference>
<evidence type="ECO:0000256" key="5">
    <source>
        <dbReference type="ARBA" id="ARBA00022989"/>
    </source>
</evidence>
<feature type="transmembrane region" description="Helical" evidence="7">
    <location>
        <begin position="6"/>
        <end position="27"/>
    </location>
</feature>
<evidence type="ECO:0000256" key="2">
    <source>
        <dbReference type="ARBA" id="ARBA00022475"/>
    </source>
</evidence>
<feature type="transmembrane region" description="Helical" evidence="7">
    <location>
        <begin position="214"/>
        <end position="232"/>
    </location>
</feature>
<dbReference type="RefSeq" id="WP_380905742.1">
    <property type="nucleotide sequence ID" value="NZ_JBHUEG010000012.1"/>
</dbReference>
<evidence type="ECO:0000313" key="9">
    <source>
        <dbReference type="Proteomes" id="UP001597545"/>
    </source>
</evidence>
<feature type="transmembrane region" description="Helical" evidence="7">
    <location>
        <begin position="159"/>
        <end position="180"/>
    </location>
</feature>
<dbReference type="Pfam" id="PF00953">
    <property type="entry name" value="Glycos_transf_4"/>
    <property type="match status" value="1"/>
</dbReference>
<feature type="transmembrane region" description="Helical" evidence="7">
    <location>
        <begin position="187"/>
        <end position="208"/>
    </location>
</feature>
<dbReference type="CDD" id="cd06854">
    <property type="entry name" value="GT_WbpL_WbcO_like"/>
    <property type="match status" value="1"/>
</dbReference>
<comment type="caution">
    <text evidence="8">The sequence shown here is derived from an EMBL/GenBank/DDBJ whole genome shotgun (WGS) entry which is preliminary data.</text>
</comment>
<keyword evidence="9" id="KW-1185">Reference proteome</keyword>
<feature type="transmembrane region" description="Helical" evidence="7">
    <location>
        <begin position="262"/>
        <end position="283"/>
    </location>
</feature>
<proteinExistence type="predicted"/>
<dbReference type="PANTHER" id="PTHR22926">
    <property type="entry name" value="PHOSPHO-N-ACETYLMURAMOYL-PENTAPEPTIDE-TRANSFERASE"/>
    <property type="match status" value="1"/>
</dbReference>
<dbReference type="PANTHER" id="PTHR22926:SF3">
    <property type="entry name" value="UNDECAPRENYL-PHOSPHATE ALPHA-N-ACETYLGLUCOSAMINYL 1-PHOSPHATE TRANSFERASE"/>
    <property type="match status" value="1"/>
</dbReference>
<evidence type="ECO:0000256" key="1">
    <source>
        <dbReference type="ARBA" id="ARBA00004651"/>
    </source>
</evidence>
<keyword evidence="2" id="KW-1003">Cell membrane</keyword>
<keyword evidence="3" id="KW-0808">Transferase</keyword>
<keyword evidence="6 7" id="KW-0472">Membrane</keyword>
<feature type="transmembrane region" description="Helical" evidence="7">
    <location>
        <begin position="135"/>
        <end position="153"/>
    </location>
</feature>
<feature type="transmembrane region" description="Helical" evidence="7">
    <location>
        <begin position="111"/>
        <end position="128"/>
    </location>
</feature>
<organism evidence="8 9">
    <name type="scientific">Sphingobacterium suaedae</name>
    <dbReference type="NCBI Taxonomy" id="1686402"/>
    <lineage>
        <taxon>Bacteria</taxon>
        <taxon>Pseudomonadati</taxon>
        <taxon>Bacteroidota</taxon>
        <taxon>Sphingobacteriia</taxon>
        <taxon>Sphingobacteriales</taxon>
        <taxon>Sphingobacteriaceae</taxon>
        <taxon>Sphingobacterium</taxon>
    </lineage>
</organism>
<dbReference type="InterPro" id="IPR000715">
    <property type="entry name" value="Glycosyl_transferase_4"/>
</dbReference>
<comment type="subcellular location">
    <subcellularLocation>
        <location evidence="1">Cell membrane</location>
        <topology evidence="1">Multi-pass membrane protein</topology>
    </subcellularLocation>
</comment>
<evidence type="ECO:0000256" key="6">
    <source>
        <dbReference type="ARBA" id="ARBA00023136"/>
    </source>
</evidence>